<name>A0ACC2QDK2_9NEOP</name>
<organism evidence="1 2">
    <name type="scientific">Mythimna loreyi</name>
    <dbReference type="NCBI Taxonomy" id="667449"/>
    <lineage>
        <taxon>Eukaryota</taxon>
        <taxon>Metazoa</taxon>
        <taxon>Ecdysozoa</taxon>
        <taxon>Arthropoda</taxon>
        <taxon>Hexapoda</taxon>
        <taxon>Insecta</taxon>
        <taxon>Pterygota</taxon>
        <taxon>Neoptera</taxon>
        <taxon>Endopterygota</taxon>
        <taxon>Lepidoptera</taxon>
        <taxon>Glossata</taxon>
        <taxon>Ditrysia</taxon>
        <taxon>Noctuoidea</taxon>
        <taxon>Noctuidae</taxon>
        <taxon>Noctuinae</taxon>
        <taxon>Hadenini</taxon>
        <taxon>Mythimna</taxon>
    </lineage>
</organism>
<evidence type="ECO:0000313" key="2">
    <source>
        <dbReference type="Proteomes" id="UP001231649"/>
    </source>
</evidence>
<dbReference type="EMBL" id="CM056797">
    <property type="protein sequence ID" value="KAJ8712948.1"/>
    <property type="molecule type" value="Genomic_DNA"/>
</dbReference>
<reference evidence="1" key="1">
    <citation type="submission" date="2023-03" db="EMBL/GenBank/DDBJ databases">
        <title>Chromosome-level genomes of two armyworms, Mythimna separata and Mythimna loreyi, provide insights into the biosynthesis and reception of sex pheromones.</title>
        <authorList>
            <person name="Zhao H."/>
        </authorList>
    </citation>
    <scope>NUCLEOTIDE SEQUENCE</scope>
    <source>
        <strain evidence="1">BeijingLab</strain>
    </source>
</reference>
<dbReference type="Proteomes" id="UP001231649">
    <property type="component" value="Chromosome 21"/>
</dbReference>
<accession>A0ACC2QDK2</accession>
<comment type="caution">
    <text evidence="1">The sequence shown here is derived from an EMBL/GenBank/DDBJ whole genome shotgun (WGS) entry which is preliminary data.</text>
</comment>
<evidence type="ECO:0000313" key="1">
    <source>
        <dbReference type="EMBL" id="KAJ8712948.1"/>
    </source>
</evidence>
<sequence length="228" mass="25588">MGNGILFVLLTACILTPINILSQDPDEQSVVQFVKREEWGARNPRDTTPLHIPVPLVVIHHTSTVPRCFDREACSDSMRQIQDYHMDVKNWWDIGYNFGVGSDGAVYEGRGWDNLGAQSLHFNEVSIGITLIGNWSLEVPPANQLSAVNALLQAGVDLGYLFPDYQLFGHRDVRDTQCPGDALYQEIQTWPHYTFIQSPKSRGSYLSANEPSYSISLLIPTDFSEEES</sequence>
<keyword evidence="2" id="KW-1185">Reference proteome</keyword>
<proteinExistence type="predicted"/>
<protein>
    <submittedName>
        <fullName evidence="1">Uncharacterized protein</fullName>
    </submittedName>
</protein>
<gene>
    <name evidence="1" type="ORF">PYW08_008252</name>
</gene>